<comment type="caution">
    <text evidence="1">The sequence shown here is derived from an EMBL/GenBank/DDBJ whole genome shotgun (WGS) entry which is preliminary data.</text>
</comment>
<reference evidence="1 2" key="1">
    <citation type="submission" date="2019-02" db="EMBL/GenBank/DDBJ databases">
        <title>Draft genome sequences of novel Actinobacteria.</title>
        <authorList>
            <person name="Sahin N."/>
            <person name="Ay H."/>
            <person name="Saygin H."/>
        </authorList>
    </citation>
    <scope>NUCLEOTIDE SEQUENCE [LARGE SCALE GENOMIC DNA]</scope>
    <source>
        <strain evidence="1 2">KC201</strain>
    </source>
</reference>
<protein>
    <submittedName>
        <fullName evidence="1">Uncharacterized protein</fullName>
    </submittedName>
</protein>
<evidence type="ECO:0000313" key="1">
    <source>
        <dbReference type="EMBL" id="TDC04625.1"/>
    </source>
</evidence>
<dbReference type="Proteomes" id="UP000295157">
    <property type="component" value="Unassembled WGS sequence"/>
</dbReference>
<proteinExistence type="predicted"/>
<dbReference type="AlphaFoldDB" id="A0A4R4N775"/>
<dbReference type="EMBL" id="SMJZ01000085">
    <property type="protein sequence ID" value="TDC04625.1"/>
    <property type="molecule type" value="Genomic_DNA"/>
</dbReference>
<evidence type="ECO:0000313" key="2">
    <source>
        <dbReference type="Proteomes" id="UP000295157"/>
    </source>
</evidence>
<keyword evidence="2" id="KW-1185">Reference proteome</keyword>
<sequence length="147" mass="16465">MSRLHLLLCWAHEITSLDWISTLDRPGVDSDVLNRRTIASMLLAGQTIQQIAMALNVNETHLRLHIEATGHTARQAPVAQSHAQDRITIRRELLAPDRLRQLHEEEKRSQGEIAAQAGCYPRTVRTALVDAQIPICSPLQPKTGLRT</sequence>
<accession>A0A4R4N775</accession>
<name>A0A4R4N775_9ACTN</name>
<organism evidence="1 2">
    <name type="scientific">Nonomuraea longispora</name>
    <dbReference type="NCBI Taxonomy" id="1848320"/>
    <lineage>
        <taxon>Bacteria</taxon>
        <taxon>Bacillati</taxon>
        <taxon>Actinomycetota</taxon>
        <taxon>Actinomycetes</taxon>
        <taxon>Streptosporangiales</taxon>
        <taxon>Streptosporangiaceae</taxon>
        <taxon>Nonomuraea</taxon>
    </lineage>
</organism>
<gene>
    <name evidence="1" type="ORF">E1267_22275</name>
</gene>
<dbReference type="RefSeq" id="WP_132334525.1">
    <property type="nucleotide sequence ID" value="NZ_SMJZ01000085.1"/>
</dbReference>